<evidence type="ECO:0000256" key="1">
    <source>
        <dbReference type="ARBA" id="ARBA00004141"/>
    </source>
</evidence>
<reference evidence="6 7" key="1">
    <citation type="submission" date="2018-05" db="EMBL/GenBank/DDBJ databases">
        <title>Genomic Encyclopedia of Type Strains, Phase IV (KMG-IV): sequencing the most valuable type-strain genomes for metagenomic binning, comparative biology and taxonomic classification.</title>
        <authorList>
            <person name="Goeker M."/>
        </authorList>
    </citation>
    <scope>NUCLEOTIDE SEQUENCE [LARGE SCALE GENOMIC DNA]</scope>
    <source>
        <strain evidence="6 7">DSM 28556</strain>
    </source>
</reference>
<evidence type="ECO:0000256" key="3">
    <source>
        <dbReference type="ARBA" id="ARBA00022989"/>
    </source>
</evidence>
<dbReference type="EMBL" id="QJJQ01000011">
    <property type="protein sequence ID" value="PXW85329.1"/>
    <property type="molecule type" value="Genomic_DNA"/>
</dbReference>
<dbReference type="Proteomes" id="UP000247978">
    <property type="component" value="Unassembled WGS sequence"/>
</dbReference>
<dbReference type="OrthoDB" id="26941at2"/>
<organism evidence="6 7">
    <name type="scientific">Pseudogracilibacillus auburnensis</name>
    <dbReference type="NCBI Taxonomy" id="1494959"/>
    <lineage>
        <taxon>Bacteria</taxon>
        <taxon>Bacillati</taxon>
        <taxon>Bacillota</taxon>
        <taxon>Bacilli</taxon>
        <taxon>Bacillales</taxon>
        <taxon>Bacillaceae</taxon>
        <taxon>Pseudogracilibacillus</taxon>
    </lineage>
</organism>
<accession>A0A2V3W9A8</accession>
<keyword evidence="4 5" id="KW-0472">Membrane</keyword>
<keyword evidence="3 5" id="KW-1133">Transmembrane helix</keyword>
<feature type="transmembrane region" description="Helical" evidence="5">
    <location>
        <begin position="109"/>
        <end position="133"/>
    </location>
</feature>
<dbReference type="PANTHER" id="PTHR39157">
    <property type="entry name" value="INTEGRAL MEMBRANE PROTEIN-RELATED"/>
    <property type="match status" value="1"/>
</dbReference>
<keyword evidence="2 5" id="KW-0812">Transmembrane</keyword>
<proteinExistence type="predicted"/>
<evidence type="ECO:0000313" key="6">
    <source>
        <dbReference type="EMBL" id="PXW85329.1"/>
    </source>
</evidence>
<evidence type="ECO:0000256" key="5">
    <source>
        <dbReference type="SAM" id="Phobius"/>
    </source>
</evidence>
<gene>
    <name evidence="6" type="ORF">DFR56_11197</name>
</gene>
<comment type="caution">
    <text evidence="6">The sequence shown here is derived from an EMBL/GenBank/DDBJ whole genome shotgun (WGS) entry which is preliminary data.</text>
</comment>
<evidence type="ECO:0000313" key="7">
    <source>
        <dbReference type="Proteomes" id="UP000247978"/>
    </source>
</evidence>
<evidence type="ECO:0000256" key="2">
    <source>
        <dbReference type="ARBA" id="ARBA00022692"/>
    </source>
</evidence>
<protein>
    <submittedName>
        <fullName evidence="6">Thiosulfate dehydrogenase [quinone] large subunit</fullName>
    </submittedName>
</protein>
<dbReference type="RefSeq" id="WP_110396245.1">
    <property type="nucleotide sequence ID" value="NZ_JADIJL010000011.1"/>
</dbReference>
<sequence>MNNGKSMGQDIIVEENPFSRWLFTNTTSAWIWLILRLYLGYSWLVAGINKVSSDVWTGENAGAAIQGFMGGALEKVEEGDVAGWYAWFLENIVIPNAVPFSYIVAWGEVLVGLGLIIGLLTGIAAFFGALMNMSFLLAGTVSSNPIMFMIAIVLIMAWKVAGWYGLDRWLLPRLGTPWSIKTKRSS</sequence>
<feature type="transmembrane region" description="Helical" evidence="5">
    <location>
        <begin position="21"/>
        <end position="39"/>
    </location>
</feature>
<keyword evidence="7" id="KW-1185">Reference proteome</keyword>
<evidence type="ECO:0000256" key="4">
    <source>
        <dbReference type="ARBA" id="ARBA00023136"/>
    </source>
</evidence>
<name>A0A2V3W9A8_9BACI</name>
<feature type="transmembrane region" description="Helical" evidence="5">
    <location>
        <begin position="145"/>
        <end position="166"/>
    </location>
</feature>
<comment type="subcellular location">
    <subcellularLocation>
        <location evidence="1">Membrane</location>
        <topology evidence="1">Multi-pass membrane protein</topology>
    </subcellularLocation>
</comment>
<dbReference type="Pfam" id="PF07681">
    <property type="entry name" value="DoxX"/>
    <property type="match status" value="1"/>
</dbReference>
<dbReference type="PANTHER" id="PTHR39157:SF1">
    <property type="entry name" value="DOXX FAMILY PROTEIN"/>
    <property type="match status" value="1"/>
</dbReference>
<dbReference type="InterPro" id="IPR032808">
    <property type="entry name" value="DoxX"/>
</dbReference>
<dbReference type="AlphaFoldDB" id="A0A2V3W9A8"/>